<evidence type="ECO:0000313" key="3">
    <source>
        <dbReference type="EMBL" id="SFT15813.1"/>
    </source>
</evidence>
<dbReference type="Pfam" id="PF00990">
    <property type="entry name" value="GGDEF"/>
    <property type="match status" value="1"/>
</dbReference>
<dbReference type="Proteomes" id="UP000199239">
    <property type="component" value="Unassembled WGS sequence"/>
</dbReference>
<dbReference type="PANTHER" id="PTHR33121">
    <property type="entry name" value="CYCLIC DI-GMP PHOSPHODIESTERASE PDEF"/>
    <property type="match status" value="1"/>
</dbReference>
<feature type="domain" description="GGDEF" evidence="2">
    <location>
        <begin position="101"/>
        <end position="237"/>
    </location>
</feature>
<gene>
    <name evidence="3" type="ORF">SAMN04488040_3496</name>
</gene>
<dbReference type="Gene3D" id="3.30.70.270">
    <property type="match status" value="1"/>
</dbReference>
<feature type="domain" description="EAL" evidence="1">
    <location>
        <begin position="246"/>
        <end position="501"/>
    </location>
</feature>
<dbReference type="CDD" id="cd01948">
    <property type="entry name" value="EAL"/>
    <property type="match status" value="1"/>
</dbReference>
<dbReference type="STRING" id="394264.SAMN04488040_3496"/>
<dbReference type="SMART" id="SM00052">
    <property type="entry name" value="EAL"/>
    <property type="match status" value="1"/>
</dbReference>
<sequence>MARSLQATVLQLGRRISTIMTGPPALAFLPALCLSTYWFGGEEALLICAIAIPLTYLFLGSLHGSPSQLLLAREGVRGLLQPSAFKDLADQVFLKAVETGWKSAVFSFEIEDFTELQNRFGKAAADQVRMQISERLISALRDKDSVGVIDDVTFAVCLDPVRHLDLELCIQMAARLQRASEDPISIDGTVIYVSVSVGFCQNSRSPSNTGEDWLGAAQTALKEALRHGPSGIRAYTDRMIPPTAHSVALIDEVAQALENGQIMPWFQPQISTETGQISGFEALARWSHPTRGMLLPSDFLPALEQAELTERLAEMMMYHAFAAVQSWDAAGLHVPQIGVNFAGSELSNPLLIKKVSWELDRFDLTADRLAIEVLETVVASAPDDMITRNINALGDLGCRIDLDDFGTGHASITSIRRFGVNRIKIDRSFVLRADRDPEQQRMISAILTMAERLGVETLAEGVETVGEHVILAQLGCDHVQGFGIAHPMPVDQTITWIKAHNAKLHDVPRIMGGKA</sequence>
<dbReference type="PROSITE" id="PS50887">
    <property type="entry name" value="GGDEF"/>
    <property type="match status" value="1"/>
</dbReference>
<dbReference type="SUPFAM" id="SSF141868">
    <property type="entry name" value="EAL domain-like"/>
    <property type="match status" value="1"/>
</dbReference>
<proteinExistence type="predicted"/>
<dbReference type="CDD" id="cd01949">
    <property type="entry name" value="GGDEF"/>
    <property type="match status" value="1"/>
</dbReference>
<evidence type="ECO:0000313" key="4">
    <source>
        <dbReference type="Proteomes" id="UP000199239"/>
    </source>
</evidence>
<dbReference type="EMBL" id="FPAJ01000008">
    <property type="protein sequence ID" value="SFT15813.1"/>
    <property type="molecule type" value="Genomic_DNA"/>
</dbReference>
<dbReference type="Pfam" id="PF00563">
    <property type="entry name" value="EAL"/>
    <property type="match status" value="1"/>
</dbReference>
<dbReference type="PANTHER" id="PTHR33121:SF70">
    <property type="entry name" value="SIGNALING PROTEIN YKOW"/>
    <property type="match status" value="1"/>
</dbReference>
<organism evidence="3 4">
    <name type="scientific">Sulfitobacter marinus</name>
    <dbReference type="NCBI Taxonomy" id="394264"/>
    <lineage>
        <taxon>Bacteria</taxon>
        <taxon>Pseudomonadati</taxon>
        <taxon>Pseudomonadota</taxon>
        <taxon>Alphaproteobacteria</taxon>
        <taxon>Rhodobacterales</taxon>
        <taxon>Roseobacteraceae</taxon>
        <taxon>Sulfitobacter</taxon>
    </lineage>
</organism>
<accession>A0A1I6VQ04</accession>
<dbReference type="InterPro" id="IPR043128">
    <property type="entry name" value="Rev_trsase/Diguanyl_cyclase"/>
</dbReference>
<dbReference type="GO" id="GO:0071111">
    <property type="term" value="F:cyclic-guanylate-specific phosphodiesterase activity"/>
    <property type="evidence" value="ECO:0007669"/>
    <property type="project" value="InterPro"/>
</dbReference>
<dbReference type="SUPFAM" id="SSF55073">
    <property type="entry name" value="Nucleotide cyclase"/>
    <property type="match status" value="1"/>
</dbReference>
<dbReference type="InterPro" id="IPR029787">
    <property type="entry name" value="Nucleotide_cyclase"/>
</dbReference>
<protein>
    <submittedName>
        <fullName evidence="3">Diguanylate cyclase/phosphodiesterase</fullName>
    </submittedName>
</protein>
<dbReference type="InterPro" id="IPR000160">
    <property type="entry name" value="GGDEF_dom"/>
</dbReference>
<dbReference type="InterPro" id="IPR050706">
    <property type="entry name" value="Cyclic-di-GMP_PDE-like"/>
</dbReference>
<evidence type="ECO:0000259" key="2">
    <source>
        <dbReference type="PROSITE" id="PS50887"/>
    </source>
</evidence>
<name>A0A1I6VQ04_9RHOB</name>
<evidence type="ECO:0000259" key="1">
    <source>
        <dbReference type="PROSITE" id="PS50883"/>
    </source>
</evidence>
<reference evidence="4" key="1">
    <citation type="submission" date="2016-10" db="EMBL/GenBank/DDBJ databases">
        <authorList>
            <person name="Varghese N."/>
            <person name="Submissions S."/>
        </authorList>
    </citation>
    <scope>NUCLEOTIDE SEQUENCE [LARGE SCALE GENOMIC DNA]</scope>
    <source>
        <strain evidence="4">DSM 23422</strain>
    </source>
</reference>
<dbReference type="InterPro" id="IPR001633">
    <property type="entry name" value="EAL_dom"/>
</dbReference>
<dbReference type="AlphaFoldDB" id="A0A1I6VQ04"/>
<dbReference type="InterPro" id="IPR035919">
    <property type="entry name" value="EAL_sf"/>
</dbReference>
<keyword evidence="4" id="KW-1185">Reference proteome</keyword>
<dbReference type="OrthoDB" id="9814202at2"/>
<dbReference type="SMART" id="SM00267">
    <property type="entry name" value="GGDEF"/>
    <property type="match status" value="1"/>
</dbReference>
<dbReference type="PROSITE" id="PS50883">
    <property type="entry name" value="EAL"/>
    <property type="match status" value="1"/>
</dbReference>
<dbReference type="Gene3D" id="3.20.20.450">
    <property type="entry name" value="EAL domain"/>
    <property type="match status" value="1"/>
</dbReference>